<dbReference type="PROSITE" id="PS50893">
    <property type="entry name" value="ABC_TRANSPORTER_2"/>
    <property type="match status" value="1"/>
</dbReference>
<evidence type="ECO:0000259" key="9">
    <source>
        <dbReference type="PROSITE" id="PS50893"/>
    </source>
</evidence>
<feature type="transmembrane region" description="Helical" evidence="8">
    <location>
        <begin position="600"/>
        <end position="623"/>
    </location>
</feature>
<evidence type="ECO:0000256" key="2">
    <source>
        <dbReference type="ARBA" id="ARBA00022448"/>
    </source>
</evidence>
<dbReference type="SUPFAM" id="SSF52540">
    <property type="entry name" value="P-loop containing nucleoside triphosphate hydrolases"/>
    <property type="match status" value="1"/>
</dbReference>
<dbReference type="InterPro" id="IPR013525">
    <property type="entry name" value="ABC2_TM"/>
</dbReference>
<evidence type="ECO:0000256" key="4">
    <source>
        <dbReference type="ARBA" id="ARBA00022741"/>
    </source>
</evidence>
<dbReference type="PROSITE" id="PS00211">
    <property type="entry name" value="ABC_TRANSPORTER_1"/>
    <property type="match status" value="1"/>
</dbReference>
<dbReference type="FunFam" id="3.40.50.300:FF:001480">
    <property type="entry name" value="ABC transporter"/>
    <property type="match status" value="1"/>
</dbReference>
<feature type="transmembrane region" description="Helical" evidence="8">
    <location>
        <begin position="463"/>
        <end position="481"/>
    </location>
</feature>
<evidence type="ECO:0000256" key="1">
    <source>
        <dbReference type="ARBA" id="ARBA00004141"/>
    </source>
</evidence>
<dbReference type="InterPro" id="IPR043926">
    <property type="entry name" value="ABCG_dom"/>
</dbReference>
<sequence>MSTQPLNIEHMQEPQHFIQIETPKVGGSKYATNAPKLTLQWHNLTLKASAKNPQTKQVEEKVILNDVSGYAKPGELLVIMGPSGAGKSSLLDCISGRKSGVEGSITVNGAPWSKQLKRLTSYVMQDDLFYATITVREHLMFQAQLRMGKTHTVEEYTQRVETVMEELGLNKSRDTLIGNESIRGISGGERKRLSFATEILTNPSLLFVDEPTSGLDSFMAETVVLQLQQIARDGRTVIATIHQPSSEIFTLFDKLYLVSDGSAAYHGKASESVQYFASLGYQCPSFMNPSDYFMRQLVVMDKATDQAGVERIERLKLEWKKRSHEAVGQIVPQSEIVASKNDDTDYDGSRLGMAGQMLVLARRNVLRFYRDPMALRISAFVSVFIALIVGLIFLQLDRNQKGIQNFAGAFFFITVNELFNAANPAFLSVPLEIPIIEREYNTGLYRLLSWYISKNISELPTQIILPVLFFVPTYFLIGIGGGFDVFIAMQAILILINSCAIGLGYMVSCLTRRVDIAPIVGTMVTLPFILFGGLLINSDTTPDYFIWVQYISPVKYGNEALMKIFWGQIDSISCDAAIENCSALTGADVLRNYSMESRSALGNAMILLAINFAFRVIGFVALYRHFNQKKN</sequence>
<evidence type="ECO:0000313" key="10">
    <source>
        <dbReference type="EMBL" id="TMW61229.1"/>
    </source>
</evidence>
<dbReference type="Pfam" id="PF00005">
    <property type="entry name" value="ABC_tran"/>
    <property type="match status" value="1"/>
</dbReference>
<dbReference type="InterPro" id="IPR003439">
    <property type="entry name" value="ABC_transporter-like_ATP-bd"/>
</dbReference>
<keyword evidence="4" id="KW-0547">Nucleotide-binding</keyword>
<evidence type="ECO:0000313" key="11">
    <source>
        <dbReference type="Proteomes" id="UP000794436"/>
    </source>
</evidence>
<dbReference type="Gene3D" id="3.40.50.300">
    <property type="entry name" value="P-loop containing nucleotide triphosphate hydrolases"/>
    <property type="match status" value="1"/>
</dbReference>
<gene>
    <name evidence="10" type="ORF">Poli38472_013692</name>
</gene>
<evidence type="ECO:0000256" key="3">
    <source>
        <dbReference type="ARBA" id="ARBA00022692"/>
    </source>
</evidence>
<keyword evidence="11" id="KW-1185">Reference proteome</keyword>
<keyword evidence="6 8" id="KW-1133">Transmembrane helix</keyword>
<comment type="caution">
    <text evidence="10">The sequence shown here is derived from an EMBL/GenBank/DDBJ whole genome shotgun (WGS) entry which is preliminary data.</text>
</comment>
<dbReference type="Proteomes" id="UP000794436">
    <property type="component" value="Unassembled WGS sequence"/>
</dbReference>
<organism evidence="10 11">
    <name type="scientific">Pythium oligandrum</name>
    <name type="common">Mycoparasitic fungus</name>
    <dbReference type="NCBI Taxonomy" id="41045"/>
    <lineage>
        <taxon>Eukaryota</taxon>
        <taxon>Sar</taxon>
        <taxon>Stramenopiles</taxon>
        <taxon>Oomycota</taxon>
        <taxon>Peronosporomycetes</taxon>
        <taxon>Pythiales</taxon>
        <taxon>Pythiaceae</taxon>
        <taxon>Pythium</taxon>
    </lineage>
</organism>
<dbReference type="AlphaFoldDB" id="A0A8K1FHP5"/>
<feature type="transmembrane region" description="Helical" evidence="8">
    <location>
        <begin position="373"/>
        <end position="394"/>
    </location>
</feature>
<dbReference type="GO" id="GO:0005524">
    <property type="term" value="F:ATP binding"/>
    <property type="evidence" value="ECO:0007669"/>
    <property type="project" value="UniProtKB-KW"/>
</dbReference>
<keyword evidence="3 8" id="KW-0812">Transmembrane</keyword>
<dbReference type="SMART" id="SM00382">
    <property type="entry name" value="AAA"/>
    <property type="match status" value="1"/>
</dbReference>
<comment type="subcellular location">
    <subcellularLocation>
        <location evidence="1">Membrane</location>
        <topology evidence="1">Multi-pass membrane protein</topology>
    </subcellularLocation>
</comment>
<keyword evidence="2" id="KW-0813">Transport</keyword>
<evidence type="ECO:0000256" key="8">
    <source>
        <dbReference type="SAM" id="Phobius"/>
    </source>
</evidence>
<dbReference type="Pfam" id="PF01061">
    <property type="entry name" value="ABC2_membrane"/>
    <property type="match status" value="1"/>
</dbReference>
<feature type="transmembrane region" description="Helical" evidence="8">
    <location>
        <begin position="487"/>
        <end position="507"/>
    </location>
</feature>
<feature type="transmembrane region" description="Helical" evidence="8">
    <location>
        <begin position="514"/>
        <end position="536"/>
    </location>
</feature>
<dbReference type="InterPro" id="IPR050352">
    <property type="entry name" value="ABCG_transporters"/>
</dbReference>
<evidence type="ECO:0000256" key="6">
    <source>
        <dbReference type="ARBA" id="ARBA00022989"/>
    </source>
</evidence>
<evidence type="ECO:0000256" key="7">
    <source>
        <dbReference type="ARBA" id="ARBA00023136"/>
    </source>
</evidence>
<protein>
    <recommendedName>
        <fullName evidence="9">ABC transporter domain-containing protein</fullName>
    </recommendedName>
</protein>
<evidence type="ECO:0000256" key="5">
    <source>
        <dbReference type="ARBA" id="ARBA00022840"/>
    </source>
</evidence>
<dbReference type="OrthoDB" id="66620at2759"/>
<accession>A0A8K1FHP5</accession>
<dbReference type="Pfam" id="PF19055">
    <property type="entry name" value="ABC2_membrane_7"/>
    <property type="match status" value="1"/>
</dbReference>
<dbReference type="InterPro" id="IPR017871">
    <property type="entry name" value="ABC_transporter-like_CS"/>
</dbReference>
<name>A0A8K1FHP5_PYTOL</name>
<keyword evidence="5" id="KW-0067">ATP-binding</keyword>
<reference evidence="10" key="1">
    <citation type="submission" date="2019-03" db="EMBL/GenBank/DDBJ databases">
        <title>Long read genome sequence of the mycoparasitic Pythium oligandrum ATCC 38472 isolated from sugarbeet rhizosphere.</title>
        <authorList>
            <person name="Gaulin E."/>
        </authorList>
    </citation>
    <scope>NUCLEOTIDE SEQUENCE</scope>
    <source>
        <strain evidence="10">ATCC 38472_TT</strain>
    </source>
</reference>
<dbReference type="PANTHER" id="PTHR48041">
    <property type="entry name" value="ABC TRANSPORTER G FAMILY MEMBER 28"/>
    <property type="match status" value="1"/>
</dbReference>
<keyword evidence="7 8" id="KW-0472">Membrane</keyword>
<dbReference type="CDD" id="cd03213">
    <property type="entry name" value="ABCG_EPDR"/>
    <property type="match status" value="1"/>
</dbReference>
<dbReference type="GO" id="GO:0140359">
    <property type="term" value="F:ABC-type transporter activity"/>
    <property type="evidence" value="ECO:0007669"/>
    <property type="project" value="InterPro"/>
</dbReference>
<dbReference type="InterPro" id="IPR003593">
    <property type="entry name" value="AAA+_ATPase"/>
</dbReference>
<dbReference type="PANTHER" id="PTHR48041:SF139">
    <property type="entry name" value="PROTEIN SCARLET"/>
    <property type="match status" value="1"/>
</dbReference>
<dbReference type="EMBL" id="SPLM01000077">
    <property type="protein sequence ID" value="TMW61229.1"/>
    <property type="molecule type" value="Genomic_DNA"/>
</dbReference>
<dbReference type="GO" id="GO:0016887">
    <property type="term" value="F:ATP hydrolysis activity"/>
    <property type="evidence" value="ECO:0007669"/>
    <property type="project" value="InterPro"/>
</dbReference>
<feature type="domain" description="ABC transporter" evidence="9">
    <location>
        <begin position="39"/>
        <end position="285"/>
    </location>
</feature>
<proteinExistence type="predicted"/>
<dbReference type="GO" id="GO:0016020">
    <property type="term" value="C:membrane"/>
    <property type="evidence" value="ECO:0007669"/>
    <property type="project" value="UniProtKB-SubCell"/>
</dbReference>
<dbReference type="InterPro" id="IPR027417">
    <property type="entry name" value="P-loop_NTPase"/>
</dbReference>